<evidence type="ECO:0000313" key="2">
    <source>
        <dbReference type="Proteomes" id="UP001140096"/>
    </source>
</evidence>
<accession>A0ACC1KY07</accession>
<comment type="caution">
    <text evidence="1">The sequence shown here is derived from an EMBL/GenBank/DDBJ whole genome shotgun (WGS) entry which is preliminary data.</text>
</comment>
<keyword evidence="2" id="KW-1185">Reference proteome</keyword>
<dbReference type="Proteomes" id="UP001140096">
    <property type="component" value="Unassembled WGS sequence"/>
</dbReference>
<organism evidence="1 2">
    <name type="scientific">Coemansia furcata</name>
    <dbReference type="NCBI Taxonomy" id="417177"/>
    <lineage>
        <taxon>Eukaryota</taxon>
        <taxon>Fungi</taxon>
        <taxon>Fungi incertae sedis</taxon>
        <taxon>Zoopagomycota</taxon>
        <taxon>Kickxellomycotina</taxon>
        <taxon>Kickxellomycetes</taxon>
        <taxon>Kickxellales</taxon>
        <taxon>Kickxellaceae</taxon>
        <taxon>Coemansia</taxon>
    </lineage>
</organism>
<proteinExistence type="predicted"/>
<dbReference type="EMBL" id="JANBUP010003296">
    <property type="protein sequence ID" value="KAJ2797188.1"/>
    <property type="molecule type" value="Genomic_DNA"/>
</dbReference>
<name>A0ACC1KY07_9FUNG</name>
<reference evidence="1" key="1">
    <citation type="submission" date="2022-07" db="EMBL/GenBank/DDBJ databases">
        <title>Phylogenomic reconstructions and comparative analyses of Kickxellomycotina fungi.</title>
        <authorList>
            <person name="Reynolds N.K."/>
            <person name="Stajich J.E."/>
            <person name="Barry K."/>
            <person name="Grigoriev I.V."/>
            <person name="Crous P."/>
            <person name="Smith M.E."/>
        </authorList>
    </citation>
    <scope>NUCLEOTIDE SEQUENCE</scope>
    <source>
        <strain evidence="1">CBS 102833</strain>
    </source>
</reference>
<gene>
    <name evidence="1" type="ORF">H4S07_006010</name>
</gene>
<protein>
    <submittedName>
        <fullName evidence="1">Uncharacterized protein</fullName>
    </submittedName>
</protein>
<sequence length="380" mass="42821">MPRCLGNNTLLPLLRKLSESLGEQQAKNELRWLIEHTRKVIGDGINIHQHMTAQSTDHKAARLWRDQPARSTDEIERDSERLSSVQHAWLRQAIADRTERHKPLQYIIGEQQFGKTNIIVRPPVLIPRWETEEWVLRLAELINSHTDNVRDMRLQQGLGAPRPLNILEACTGSGCVALGLGCELTDDSARVLGVDISDDALELAIDNLAYNQMLLSNHVQFRKVDLQQPVHILPEQLQFVGEDMSDNWDMIVSNPPYVTPTEYHDLDADVREWEDIRALVPLPPGTTDPQNVPSEDLDPSGMSFVVQLAKLAKELGLASKDRGEDESLRLDSLPRLVVEIGSTEQAQAASQIMHDHGLNSTEVWKDMAGTDRVVLGYFKQ</sequence>
<evidence type="ECO:0000313" key="1">
    <source>
        <dbReference type="EMBL" id="KAJ2797188.1"/>
    </source>
</evidence>